<evidence type="ECO:0000313" key="1">
    <source>
        <dbReference type="Proteomes" id="UP000887576"/>
    </source>
</evidence>
<protein>
    <submittedName>
        <fullName evidence="2">Uncharacterized protein</fullName>
    </submittedName>
</protein>
<accession>A0AC34RSI1</accession>
<reference evidence="2" key="1">
    <citation type="submission" date="2022-11" db="UniProtKB">
        <authorList>
            <consortium name="WormBaseParasite"/>
        </authorList>
    </citation>
    <scope>IDENTIFICATION</scope>
</reference>
<evidence type="ECO:0000313" key="2">
    <source>
        <dbReference type="WBParaSite" id="JU765_v2.g9659.t1"/>
    </source>
</evidence>
<name>A0AC34RSI1_9BILA</name>
<dbReference type="Proteomes" id="UP000887576">
    <property type="component" value="Unplaced"/>
</dbReference>
<dbReference type="WBParaSite" id="JU765_v2.g9659.t1">
    <property type="protein sequence ID" value="JU765_v2.g9659.t1"/>
    <property type="gene ID" value="JU765_v2.g9659"/>
</dbReference>
<organism evidence="1 2">
    <name type="scientific">Panagrolaimus sp. JU765</name>
    <dbReference type="NCBI Taxonomy" id="591449"/>
    <lineage>
        <taxon>Eukaryota</taxon>
        <taxon>Metazoa</taxon>
        <taxon>Ecdysozoa</taxon>
        <taxon>Nematoda</taxon>
        <taxon>Chromadorea</taxon>
        <taxon>Rhabditida</taxon>
        <taxon>Tylenchina</taxon>
        <taxon>Panagrolaimomorpha</taxon>
        <taxon>Panagrolaimoidea</taxon>
        <taxon>Panagrolaimidae</taxon>
        <taxon>Panagrolaimus</taxon>
    </lineage>
</organism>
<proteinExistence type="predicted"/>
<sequence length="176" mass="20042">MRDLRSFTGINSTQNIFAVSPGAEFVLFKKSSKELYYFDPELTDNNISLILIVSDHLHLDDTIFDLFFQNEQLVILLQNPEDGKISIGLCFIDLETHSVVVTEIKTIELQTKSKGGFSKLITDELGAIFISFPSTFENDNPKLREIEIFHLSDYLETGFNRTKKLCIEQRKLKSGG</sequence>